<keyword evidence="2" id="KW-0472">Membrane</keyword>
<organism evidence="3 4">
    <name type="scientific">Cladonia borealis</name>
    <dbReference type="NCBI Taxonomy" id="184061"/>
    <lineage>
        <taxon>Eukaryota</taxon>
        <taxon>Fungi</taxon>
        <taxon>Dikarya</taxon>
        <taxon>Ascomycota</taxon>
        <taxon>Pezizomycotina</taxon>
        <taxon>Lecanoromycetes</taxon>
        <taxon>OSLEUM clade</taxon>
        <taxon>Lecanoromycetidae</taxon>
        <taxon>Lecanorales</taxon>
        <taxon>Lecanorineae</taxon>
        <taxon>Cladoniaceae</taxon>
        <taxon>Cladonia</taxon>
    </lineage>
</organism>
<feature type="transmembrane region" description="Helical" evidence="2">
    <location>
        <begin position="369"/>
        <end position="389"/>
    </location>
</feature>
<comment type="caution">
    <text evidence="3">The sequence shown here is derived from an EMBL/GenBank/DDBJ whole genome shotgun (WGS) entry which is preliminary data.</text>
</comment>
<evidence type="ECO:0000256" key="2">
    <source>
        <dbReference type="SAM" id="Phobius"/>
    </source>
</evidence>
<evidence type="ECO:0000256" key="1">
    <source>
        <dbReference type="SAM" id="MobiDB-lite"/>
    </source>
</evidence>
<evidence type="ECO:0000313" key="4">
    <source>
        <dbReference type="Proteomes" id="UP001166286"/>
    </source>
</evidence>
<dbReference type="EMBL" id="JAFEKC020000024">
    <property type="protein sequence ID" value="KAK0507391.1"/>
    <property type="molecule type" value="Genomic_DNA"/>
</dbReference>
<feature type="transmembrane region" description="Helical" evidence="2">
    <location>
        <begin position="82"/>
        <end position="107"/>
    </location>
</feature>
<reference evidence="3" key="1">
    <citation type="submission" date="2023-03" db="EMBL/GenBank/DDBJ databases">
        <title>Complete genome of Cladonia borealis.</title>
        <authorList>
            <person name="Park H."/>
        </authorList>
    </citation>
    <scope>NUCLEOTIDE SEQUENCE</scope>
    <source>
        <strain evidence="3">ANT050790</strain>
    </source>
</reference>
<feature type="region of interest" description="Disordered" evidence="1">
    <location>
        <begin position="1"/>
        <end position="31"/>
    </location>
</feature>
<name>A0AA39QS14_9LECA</name>
<protein>
    <submittedName>
        <fullName evidence="3">Uncharacterized protein</fullName>
    </submittedName>
</protein>
<proteinExistence type="predicted"/>
<dbReference type="Proteomes" id="UP001166286">
    <property type="component" value="Unassembled WGS sequence"/>
</dbReference>
<gene>
    <name evidence="3" type="ORF">JMJ35_010429</name>
</gene>
<feature type="transmembrane region" description="Helical" evidence="2">
    <location>
        <begin position="401"/>
        <end position="429"/>
    </location>
</feature>
<dbReference type="AlphaFoldDB" id="A0AA39QS14"/>
<feature type="transmembrane region" description="Helical" evidence="2">
    <location>
        <begin position="113"/>
        <end position="130"/>
    </location>
</feature>
<accession>A0AA39QS14</accession>
<evidence type="ECO:0000313" key="3">
    <source>
        <dbReference type="EMBL" id="KAK0507391.1"/>
    </source>
</evidence>
<sequence>MQDVENQPAELSQSANARHNNNEVETDQNPSAGSRLMTWVKSTFSIAEILKIRKTKLEPKDGFTTPSFNNIERPLPVVNIFVYARVLIPLRLISWGTILFLAAYMFLGRIVDVVWWLLTLVVAVLHWKGIHGIGRLSIPTVRQLWSFQAWPQWAWVCQNFLNAWSQQPVGNPTSHTSDEERPAQTIENTEIVDTNLNLDNIPDNEATPEASNVNHSIQQSVDNGDQHEGEISESTIVAGSTPNLKGWVLIYVENEHLNVPILSNDISDSALLEQLNMFYEYMKVKRGLVEVIVPRYLLRIDCVEVEKRTQMAAKSTGTLDCGRGLLFFHNPEAAKERAITEKVQSLQSAQTYEGLEFVRRLDRTAISGVIMAPPVFSLMSIIVWLSVYLRKPTENDDKVDIQAIVTAAFTIATYLVTAGALVIALVAYLDSDPRKSEVSGKE</sequence>
<feature type="compositionally biased region" description="Polar residues" evidence="1">
    <location>
        <begin position="9"/>
        <end position="19"/>
    </location>
</feature>
<keyword evidence="4" id="KW-1185">Reference proteome</keyword>
<keyword evidence="2" id="KW-0812">Transmembrane</keyword>
<keyword evidence="2" id="KW-1133">Transmembrane helix</keyword>